<gene>
    <name evidence="2" type="ORF">F1003_12905</name>
</gene>
<evidence type="ECO:0000313" key="2">
    <source>
        <dbReference type="EMBL" id="MTE27834.1"/>
    </source>
</evidence>
<reference evidence="2 3" key="1">
    <citation type="submission" date="2019-11" db="EMBL/GenBank/DDBJ databases">
        <title>Winogradskyella ouciana sp. nov., isolated from the hadal seawater of the Mariana Trench.</title>
        <authorList>
            <person name="Liu R."/>
        </authorList>
    </citation>
    <scope>NUCLEOTIDE SEQUENCE [LARGE SCALE GENOMIC DNA]</scope>
    <source>
        <strain evidence="2 3">ZXX205</strain>
    </source>
</reference>
<comment type="caution">
    <text evidence="2">The sequence shown here is derived from an EMBL/GenBank/DDBJ whole genome shotgun (WGS) entry which is preliminary data.</text>
</comment>
<organism evidence="2 3">
    <name type="scientific">Winogradskyella ouciana</name>
    <dbReference type="NCBI Taxonomy" id="2608631"/>
    <lineage>
        <taxon>Bacteria</taxon>
        <taxon>Pseudomonadati</taxon>
        <taxon>Bacteroidota</taxon>
        <taxon>Flavobacteriia</taxon>
        <taxon>Flavobacteriales</taxon>
        <taxon>Flavobacteriaceae</taxon>
        <taxon>Winogradskyella</taxon>
    </lineage>
</organism>
<evidence type="ECO:0000256" key="1">
    <source>
        <dbReference type="SAM" id="Phobius"/>
    </source>
</evidence>
<keyword evidence="1" id="KW-0812">Transmembrane</keyword>
<protein>
    <submittedName>
        <fullName evidence="2">Uncharacterized protein</fullName>
    </submittedName>
</protein>
<dbReference type="AlphaFoldDB" id="A0A7K1GH53"/>
<keyword evidence="1" id="KW-1133">Transmembrane helix</keyword>
<accession>A0A7K1GH53</accession>
<feature type="transmembrane region" description="Helical" evidence="1">
    <location>
        <begin position="12"/>
        <end position="29"/>
    </location>
</feature>
<name>A0A7K1GH53_9FLAO</name>
<sequence length="131" mass="14973">MANTSKALLLKYGIPCVAIVVIVVQLYNVHINNLSRWKGGGYGMYTEIHYQGNQIYITGMSVDSLIANNSINESFRYLKLMPNEKNLEEAAKQVLNSTNKDSIHIQVWKPTINSKDGKYTRVLLEELYYKK</sequence>
<proteinExistence type="predicted"/>
<evidence type="ECO:0000313" key="3">
    <source>
        <dbReference type="Proteomes" id="UP000447545"/>
    </source>
</evidence>
<keyword evidence="1" id="KW-0472">Membrane</keyword>
<dbReference type="EMBL" id="WJYA01000008">
    <property type="protein sequence ID" value="MTE27834.1"/>
    <property type="molecule type" value="Genomic_DNA"/>
</dbReference>
<dbReference type="Proteomes" id="UP000447545">
    <property type="component" value="Unassembled WGS sequence"/>
</dbReference>
<dbReference type="RefSeq" id="WP_155089855.1">
    <property type="nucleotide sequence ID" value="NZ_WJYA01000008.1"/>
</dbReference>
<keyword evidence="3" id="KW-1185">Reference proteome</keyword>